<dbReference type="Gene3D" id="3.40.50.150">
    <property type="entry name" value="Vaccinia Virus protein VP39"/>
    <property type="match status" value="1"/>
</dbReference>
<dbReference type="Pfam" id="PF03492">
    <property type="entry name" value="Methyltransf_7"/>
    <property type="match status" value="1"/>
</dbReference>
<dbReference type="OrthoDB" id="1523883at2759"/>
<dbReference type="InterPro" id="IPR005299">
    <property type="entry name" value="MeTrfase_7"/>
</dbReference>
<dbReference type="InterPro" id="IPR029063">
    <property type="entry name" value="SAM-dependent_MTases_sf"/>
</dbReference>
<organism evidence="1 2">
    <name type="scientific">Macrophomina phaseolina (strain MS6)</name>
    <name type="common">Charcoal rot fungus</name>
    <dbReference type="NCBI Taxonomy" id="1126212"/>
    <lineage>
        <taxon>Eukaryota</taxon>
        <taxon>Fungi</taxon>
        <taxon>Dikarya</taxon>
        <taxon>Ascomycota</taxon>
        <taxon>Pezizomycotina</taxon>
        <taxon>Dothideomycetes</taxon>
        <taxon>Dothideomycetes incertae sedis</taxon>
        <taxon>Botryosphaeriales</taxon>
        <taxon>Botryosphaeriaceae</taxon>
        <taxon>Macrophomina</taxon>
    </lineage>
</organism>
<dbReference type="InParanoid" id="K2R854"/>
<dbReference type="EMBL" id="AHHD01000206">
    <property type="protein sequence ID" value="EKG18556.1"/>
    <property type="molecule type" value="Genomic_DNA"/>
</dbReference>
<proteinExistence type="predicted"/>
<name>K2R854_MACPH</name>
<gene>
    <name evidence="1" type="ORF">MPH_04195</name>
</gene>
<dbReference type="Proteomes" id="UP000007129">
    <property type="component" value="Unassembled WGS sequence"/>
</dbReference>
<dbReference type="VEuPathDB" id="FungiDB:MPH_04195"/>
<comment type="caution">
    <text evidence="1">The sequence shown here is derived from an EMBL/GenBank/DDBJ whole genome shotgun (WGS) entry which is preliminary data.</text>
</comment>
<evidence type="ECO:0000313" key="1">
    <source>
        <dbReference type="EMBL" id="EKG18556.1"/>
    </source>
</evidence>
<reference evidence="1 2" key="1">
    <citation type="journal article" date="2012" name="BMC Genomics">
        <title>Tools to kill: Genome of one of the most destructive plant pathogenic fungi Macrophomina phaseolina.</title>
        <authorList>
            <person name="Islam M.S."/>
            <person name="Haque M.S."/>
            <person name="Islam M.M."/>
            <person name="Emdad E.M."/>
            <person name="Halim A."/>
            <person name="Hossen Q.M.M."/>
            <person name="Hossain M.Z."/>
            <person name="Ahmed B."/>
            <person name="Rahim S."/>
            <person name="Rahman M.S."/>
            <person name="Alam M.M."/>
            <person name="Hou S."/>
            <person name="Wan X."/>
            <person name="Saito J.A."/>
            <person name="Alam M."/>
        </authorList>
    </citation>
    <scope>NUCLEOTIDE SEQUENCE [LARGE SCALE GENOMIC DNA]</scope>
    <source>
        <strain evidence="1 2">MS6</strain>
    </source>
</reference>
<evidence type="ECO:0000313" key="2">
    <source>
        <dbReference type="Proteomes" id="UP000007129"/>
    </source>
</evidence>
<dbReference type="AlphaFoldDB" id="K2R854"/>
<dbReference type="GO" id="GO:0008168">
    <property type="term" value="F:methyltransferase activity"/>
    <property type="evidence" value="ECO:0007669"/>
    <property type="project" value="InterPro"/>
</dbReference>
<protein>
    <submittedName>
        <fullName evidence="1">Uncharacterized protein</fullName>
    </submittedName>
</protein>
<accession>K2R854</accession>
<dbReference type="SUPFAM" id="SSF53335">
    <property type="entry name" value="S-adenosyl-L-methionine-dependent methyltransferases"/>
    <property type="match status" value="1"/>
</dbReference>
<sequence length="138" mass="15074">MMENTIDTLTFSSVYSNMSYASETADGKPVLIIGDYGCSQGLNSAILMQEILSKQPPQTGARIFLVNTPYNDWSSVSQAFHARKPDISADGTRRTFTEMVPGSFFEQCLPDASVDVANRLVLSALAFRELSPSGRHTS</sequence>
<dbReference type="HOGENOM" id="CLU_1855635_0_0_1"/>